<dbReference type="InterPro" id="IPR043502">
    <property type="entry name" value="DNA/RNA_pol_sf"/>
</dbReference>
<dbReference type="Proteomes" id="UP000735302">
    <property type="component" value="Unassembled WGS sequence"/>
</dbReference>
<dbReference type="Pfam" id="PF17919">
    <property type="entry name" value="RT_RNaseH_2"/>
    <property type="match status" value="1"/>
</dbReference>
<accession>A0AAV4BJ84</accession>
<protein>
    <submittedName>
        <fullName evidence="3">Retrovirus-related pol polyprotein from</fullName>
    </submittedName>
</protein>
<dbReference type="CDD" id="cd09274">
    <property type="entry name" value="RNase_HI_RT_Ty3"/>
    <property type="match status" value="1"/>
</dbReference>
<reference evidence="3 4" key="1">
    <citation type="journal article" date="2021" name="Elife">
        <title>Chloroplast acquisition without the gene transfer in kleptoplastic sea slugs, Plakobranchus ocellatus.</title>
        <authorList>
            <person name="Maeda T."/>
            <person name="Takahashi S."/>
            <person name="Yoshida T."/>
            <person name="Shimamura S."/>
            <person name="Takaki Y."/>
            <person name="Nagai Y."/>
            <person name="Toyoda A."/>
            <person name="Suzuki Y."/>
            <person name="Arimoto A."/>
            <person name="Ishii H."/>
            <person name="Satoh N."/>
            <person name="Nishiyama T."/>
            <person name="Hasebe M."/>
            <person name="Maruyama T."/>
            <person name="Minagawa J."/>
            <person name="Obokata J."/>
            <person name="Shigenobu S."/>
        </authorList>
    </citation>
    <scope>NUCLEOTIDE SEQUENCE [LARGE SCALE GENOMIC DNA]</scope>
</reference>
<proteinExistence type="predicted"/>
<evidence type="ECO:0000313" key="3">
    <source>
        <dbReference type="EMBL" id="GFO18992.1"/>
    </source>
</evidence>
<dbReference type="SUPFAM" id="SSF56672">
    <property type="entry name" value="DNA/RNA polymerases"/>
    <property type="match status" value="1"/>
</dbReference>
<dbReference type="PANTHER" id="PTHR37984">
    <property type="entry name" value="PROTEIN CBG26694"/>
    <property type="match status" value="1"/>
</dbReference>
<gene>
    <name evidence="3" type="ORF">PoB_004549700</name>
</gene>
<dbReference type="InterPro" id="IPR043128">
    <property type="entry name" value="Rev_trsase/Diguanyl_cyclase"/>
</dbReference>
<dbReference type="EMBL" id="BLXT01004995">
    <property type="protein sequence ID" value="GFO18992.1"/>
    <property type="molecule type" value="Genomic_DNA"/>
</dbReference>
<evidence type="ECO:0000259" key="2">
    <source>
        <dbReference type="Pfam" id="PF17919"/>
    </source>
</evidence>
<feature type="domain" description="Reverse transcriptase/retrotransposon-derived protein RNase H-like" evidence="2">
    <location>
        <begin position="74"/>
        <end position="166"/>
    </location>
</feature>
<dbReference type="Gene3D" id="3.30.70.270">
    <property type="match status" value="1"/>
</dbReference>
<sequence length="240" mass="27024">MGLLSLQSANFEEVCSLSFLECLAAIRDFPQPTSLTEVRCFLGMVQYLSRYISNLTEDLHPVQILSKKDVPFLWSESQENAFLAIKAKIADSPCLALYDPRKELVLKNDASDYRLGSFLLQDGKPLGFTSRTLTVAERNYAQIEKELLAVIFGMKKFYHYIFARPARVFTDHKPLVSIANKPLSKAPKQLQSMFLNLQAFDYHLICKPGAQFHVSDTLSRAPVSTSDNVYACNNISTTLV</sequence>
<organism evidence="3 4">
    <name type="scientific">Plakobranchus ocellatus</name>
    <dbReference type="NCBI Taxonomy" id="259542"/>
    <lineage>
        <taxon>Eukaryota</taxon>
        <taxon>Metazoa</taxon>
        <taxon>Spiralia</taxon>
        <taxon>Lophotrochozoa</taxon>
        <taxon>Mollusca</taxon>
        <taxon>Gastropoda</taxon>
        <taxon>Heterobranchia</taxon>
        <taxon>Euthyneura</taxon>
        <taxon>Panpulmonata</taxon>
        <taxon>Sacoglossa</taxon>
        <taxon>Placobranchoidea</taxon>
        <taxon>Plakobranchidae</taxon>
        <taxon>Plakobranchus</taxon>
    </lineage>
</organism>
<keyword evidence="4" id="KW-1185">Reference proteome</keyword>
<dbReference type="InterPro" id="IPR050951">
    <property type="entry name" value="Retrovirus_Pol_polyprotein"/>
</dbReference>
<dbReference type="InterPro" id="IPR041577">
    <property type="entry name" value="RT_RNaseH_2"/>
</dbReference>
<dbReference type="PANTHER" id="PTHR37984:SF5">
    <property type="entry name" value="PROTEIN NYNRIN-LIKE"/>
    <property type="match status" value="1"/>
</dbReference>
<evidence type="ECO:0000313" key="4">
    <source>
        <dbReference type="Proteomes" id="UP000735302"/>
    </source>
</evidence>
<dbReference type="FunFam" id="3.30.70.270:FF:000063">
    <property type="entry name" value="Zinc knuckle domaincontaining protein"/>
    <property type="match status" value="1"/>
</dbReference>
<evidence type="ECO:0000256" key="1">
    <source>
        <dbReference type="ARBA" id="ARBA00023268"/>
    </source>
</evidence>
<name>A0AAV4BJ84_9GAST</name>
<dbReference type="AlphaFoldDB" id="A0AAV4BJ84"/>
<dbReference type="GO" id="GO:0003824">
    <property type="term" value="F:catalytic activity"/>
    <property type="evidence" value="ECO:0007669"/>
    <property type="project" value="UniProtKB-KW"/>
</dbReference>
<keyword evidence="1" id="KW-0511">Multifunctional enzyme</keyword>
<comment type="caution">
    <text evidence="3">The sequence shown here is derived from an EMBL/GenBank/DDBJ whole genome shotgun (WGS) entry which is preliminary data.</text>
</comment>